<evidence type="ECO:0000313" key="8">
    <source>
        <dbReference type="Proteomes" id="UP001460072"/>
    </source>
</evidence>
<sequence length="144" mass="16155">MEVAEIKVSYSNTNPIRVQVTNSQKMFEVIMKHWDLDILEYQEQVKVILLNRANIVLGIYELSKGGISGTVVDIRIILGVALKCNVSAIILVHNHPSGKLVPSEPDKAITKRLKEACNLLEVYLLDHLIISKFGYYSFADEGTL</sequence>
<dbReference type="InterPro" id="IPR001405">
    <property type="entry name" value="UPF0758"/>
</dbReference>
<keyword evidence="3" id="KW-0378">Hydrolase</keyword>
<evidence type="ECO:0000256" key="3">
    <source>
        <dbReference type="ARBA" id="ARBA00022801"/>
    </source>
</evidence>
<evidence type="ECO:0000259" key="6">
    <source>
        <dbReference type="PROSITE" id="PS50249"/>
    </source>
</evidence>
<keyword evidence="2" id="KW-0479">Metal-binding</keyword>
<feature type="domain" description="MPN" evidence="6">
    <location>
        <begin position="19"/>
        <end position="144"/>
    </location>
</feature>
<dbReference type="RefSeq" id="WP_342694474.1">
    <property type="nucleotide sequence ID" value="NZ_JBCGDO010000001.1"/>
</dbReference>
<evidence type="ECO:0000256" key="1">
    <source>
        <dbReference type="ARBA" id="ARBA00022670"/>
    </source>
</evidence>
<keyword evidence="5" id="KW-0482">Metalloprotease</keyword>
<dbReference type="PROSITE" id="PS01302">
    <property type="entry name" value="UPF0758"/>
    <property type="match status" value="1"/>
</dbReference>
<proteinExistence type="predicted"/>
<keyword evidence="4" id="KW-0862">Zinc</keyword>
<dbReference type="Gene3D" id="3.40.140.10">
    <property type="entry name" value="Cytidine Deaminase, domain 2"/>
    <property type="match status" value="1"/>
</dbReference>
<keyword evidence="8" id="KW-1185">Reference proteome</keyword>
<keyword evidence="1" id="KW-0645">Protease</keyword>
<dbReference type="PROSITE" id="PS50249">
    <property type="entry name" value="MPN"/>
    <property type="match status" value="1"/>
</dbReference>
<dbReference type="InterPro" id="IPR020891">
    <property type="entry name" value="UPF0758_CS"/>
</dbReference>
<protein>
    <submittedName>
        <fullName evidence="7">JAB domain-containing protein</fullName>
    </submittedName>
</protein>
<dbReference type="PANTHER" id="PTHR30471:SF3">
    <property type="entry name" value="UPF0758 PROTEIN YEES-RELATED"/>
    <property type="match status" value="1"/>
</dbReference>
<dbReference type="PANTHER" id="PTHR30471">
    <property type="entry name" value="DNA REPAIR PROTEIN RADC"/>
    <property type="match status" value="1"/>
</dbReference>
<evidence type="ECO:0000313" key="7">
    <source>
        <dbReference type="EMBL" id="MEM0541240.1"/>
    </source>
</evidence>
<evidence type="ECO:0000256" key="4">
    <source>
        <dbReference type="ARBA" id="ARBA00022833"/>
    </source>
</evidence>
<evidence type="ECO:0000256" key="2">
    <source>
        <dbReference type="ARBA" id="ARBA00022723"/>
    </source>
</evidence>
<comment type="caution">
    <text evidence="7">The sequence shown here is derived from an EMBL/GenBank/DDBJ whole genome shotgun (WGS) entry which is preliminary data.</text>
</comment>
<dbReference type="EMBL" id="JBCGDO010000001">
    <property type="protein sequence ID" value="MEM0541240.1"/>
    <property type="molecule type" value="Genomic_DNA"/>
</dbReference>
<dbReference type="InterPro" id="IPR025657">
    <property type="entry name" value="RadC_JAB"/>
</dbReference>
<dbReference type="InterPro" id="IPR037518">
    <property type="entry name" value="MPN"/>
</dbReference>
<dbReference type="Proteomes" id="UP001460072">
    <property type="component" value="Unassembled WGS sequence"/>
</dbReference>
<dbReference type="Pfam" id="PF04002">
    <property type="entry name" value="RadC"/>
    <property type="match status" value="1"/>
</dbReference>
<accession>A0ABU9N0T7</accession>
<dbReference type="CDD" id="cd08071">
    <property type="entry name" value="MPN_DUF2466"/>
    <property type="match status" value="1"/>
</dbReference>
<gene>
    <name evidence="7" type="ORF">WFZ85_01305</name>
</gene>
<evidence type="ECO:0000256" key="5">
    <source>
        <dbReference type="ARBA" id="ARBA00023049"/>
    </source>
</evidence>
<reference evidence="7 8" key="1">
    <citation type="submission" date="2024-03" db="EMBL/GenBank/DDBJ databases">
        <title>Two novel species of the genus Flavobacterium exhibiting potentially degradation of complex polysaccharides.</title>
        <authorList>
            <person name="Lian X."/>
        </authorList>
    </citation>
    <scope>NUCLEOTIDE SEQUENCE [LARGE SCALE GENOMIC DNA]</scope>
    <source>
        <strain evidence="8">j3</strain>
    </source>
</reference>
<organism evidence="7 8">
    <name type="scientific">Flavobacterium aureirubrum</name>
    <dbReference type="NCBI Taxonomy" id="3133147"/>
    <lineage>
        <taxon>Bacteria</taxon>
        <taxon>Pseudomonadati</taxon>
        <taxon>Bacteroidota</taxon>
        <taxon>Flavobacteriia</taxon>
        <taxon>Flavobacteriales</taxon>
        <taxon>Flavobacteriaceae</taxon>
        <taxon>Flavobacterium</taxon>
    </lineage>
</organism>
<name>A0ABU9N0T7_9FLAO</name>